<gene>
    <name evidence="1" type="ordered locus">Snov_4438</name>
</gene>
<dbReference type="EMBL" id="CP002026">
    <property type="protein sequence ID" value="ADH91695.1"/>
    <property type="molecule type" value="Genomic_DNA"/>
</dbReference>
<dbReference type="eggNOG" id="COG3543">
    <property type="taxonomic scope" value="Bacteria"/>
</dbReference>
<reference evidence="1 2" key="1">
    <citation type="journal article" date="2012" name="Stand. Genomic Sci.">
        <title>Complete genome sequence of the facultatively chemolithoautotrophic and methylotrophic alpha Proteobacterium Starkeya novella type strain (ATCC 8093(T)).</title>
        <authorList>
            <person name="Kappler U."/>
            <person name="Davenport K."/>
            <person name="Beatson S."/>
            <person name="Lucas S."/>
            <person name="Lapidus A."/>
            <person name="Copeland A."/>
            <person name="Berry K.W."/>
            <person name="Glavina Del Rio T."/>
            <person name="Hammon N."/>
            <person name="Dalin E."/>
            <person name="Tice H."/>
            <person name="Pitluck S."/>
            <person name="Richardson P."/>
            <person name="Bruce D."/>
            <person name="Goodwin L.A."/>
            <person name="Han C."/>
            <person name="Tapia R."/>
            <person name="Detter J.C."/>
            <person name="Chang Y.J."/>
            <person name="Jeffries C.D."/>
            <person name="Land M."/>
            <person name="Hauser L."/>
            <person name="Kyrpides N.C."/>
            <person name="Goker M."/>
            <person name="Ivanova N."/>
            <person name="Klenk H.P."/>
            <person name="Woyke T."/>
        </authorList>
    </citation>
    <scope>NUCLEOTIDE SEQUENCE [LARGE SCALE GENOMIC DNA]</scope>
    <source>
        <strain evidence="2">ATCC 8093 / DSM 506 / JCM 20403 / CCM 1077 / IAM 12100 / NBRC 12443 / NCIMB 10456</strain>
    </source>
</reference>
<keyword evidence="2" id="KW-1185">Reference proteome</keyword>
<dbReference type="InterPro" id="IPR009702">
    <property type="entry name" value="DUF1284"/>
</dbReference>
<evidence type="ECO:0008006" key="3">
    <source>
        <dbReference type="Google" id="ProtNLM"/>
    </source>
</evidence>
<accession>D7A3R8</accession>
<dbReference type="Pfam" id="PF06935">
    <property type="entry name" value="DUF1284"/>
    <property type="match status" value="1"/>
</dbReference>
<dbReference type="HOGENOM" id="CLU_129126_0_0_5"/>
<dbReference type="STRING" id="639283.Snov_4438"/>
<dbReference type="Proteomes" id="UP000006633">
    <property type="component" value="Chromosome"/>
</dbReference>
<protein>
    <recommendedName>
        <fullName evidence="3">DUF1284 domain-containing protein</fullName>
    </recommendedName>
</protein>
<dbReference type="KEGG" id="sno:Snov_4438"/>
<evidence type="ECO:0000313" key="2">
    <source>
        <dbReference type="Proteomes" id="UP000006633"/>
    </source>
</evidence>
<proteinExistence type="predicted"/>
<name>D7A3R8_ANCN5</name>
<dbReference type="OrthoDB" id="6195504at2"/>
<sequence>MTVRLRGHHLLCLLTFVGKGYTPTFTANYRRIVARLNEGEAVELVGGPDDICTPMLAEADHHCLNASATERDAQALADVVALIGRPLAVGMQLVLDADLLAALRSAFAEGTTREACTGCQWHALCTDIAAGGYAGVRLSGEAQNTPGISRAVRAL</sequence>
<dbReference type="RefSeq" id="WP_013169193.1">
    <property type="nucleotide sequence ID" value="NC_014217.1"/>
</dbReference>
<organism evidence="1 2">
    <name type="scientific">Ancylobacter novellus (strain ATCC 8093 / DSM 506 / JCM 20403 / CCM 1077 / IAM 12100 / NBRC 12443 / NCIMB 10456)</name>
    <name type="common">Starkeya novella</name>
    <dbReference type="NCBI Taxonomy" id="639283"/>
    <lineage>
        <taxon>Bacteria</taxon>
        <taxon>Pseudomonadati</taxon>
        <taxon>Pseudomonadota</taxon>
        <taxon>Alphaproteobacteria</taxon>
        <taxon>Hyphomicrobiales</taxon>
        <taxon>Xanthobacteraceae</taxon>
        <taxon>Ancylobacter</taxon>
    </lineage>
</organism>
<evidence type="ECO:0000313" key="1">
    <source>
        <dbReference type="EMBL" id="ADH91695.1"/>
    </source>
</evidence>
<dbReference type="AlphaFoldDB" id="D7A3R8"/>